<reference evidence="8" key="1">
    <citation type="journal article" date="2021" name="ISME J.">
        <title>Evolutionary origin and ecological implication of a unique nif island in free-living Bradyrhizobium lineages.</title>
        <authorList>
            <person name="Tao J."/>
        </authorList>
    </citation>
    <scope>NUCLEOTIDE SEQUENCE [LARGE SCALE GENOMIC DNA]</scope>
    <source>
        <strain evidence="8">SZCCT0094</strain>
    </source>
</reference>
<gene>
    <name evidence="7" type="ORF">JQ619_26625</name>
</gene>
<dbReference type="PROSITE" id="PS00687">
    <property type="entry name" value="ALDEHYDE_DEHYDR_GLU"/>
    <property type="match status" value="1"/>
</dbReference>
<dbReference type="Gene3D" id="3.40.309.10">
    <property type="entry name" value="Aldehyde Dehydrogenase, Chain A, domain 2"/>
    <property type="match status" value="1"/>
</dbReference>
<dbReference type="InterPro" id="IPR029510">
    <property type="entry name" value="Ald_DH_CS_GLU"/>
</dbReference>
<evidence type="ECO:0000313" key="8">
    <source>
        <dbReference type="Proteomes" id="UP001314635"/>
    </source>
</evidence>
<dbReference type="InterPro" id="IPR016161">
    <property type="entry name" value="Ald_DH/histidinol_DH"/>
</dbReference>
<keyword evidence="8" id="KW-1185">Reference proteome</keyword>
<name>A0ABS5GDC7_9BRAD</name>
<dbReference type="CDD" id="cd07152">
    <property type="entry name" value="ALDH_BenzADH"/>
    <property type="match status" value="1"/>
</dbReference>
<evidence type="ECO:0000256" key="3">
    <source>
        <dbReference type="ARBA" id="ARBA00023027"/>
    </source>
</evidence>
<sequence>MIVRELTEDGTLSIQTDTFLDAGRWEGRAFFADWAGTSAGVIDVRDPATDAVIAMVGVGGADDIARAAQQARAAQPAWARTLPAERARILNKAADLLEANSAELIPWIMRESGSIQPKAGIEIEHGALFIRHAATLATQPMGVMLPAMDGRSNHARRVPHGVVGVISPFNFPLVLSVRAIAAALACGNAVLHKPDPRTPIAGGIIIARIFEDAGLPKGVLQVVPGGAEAGEAMCRDPNIAMISFTGSAVAGAKVGEVAGRHLKKVQLELGGKNALIVLDDADLDIAASNAAWGAFLHQGQICMATGLILAHHSVADALTERLVTKAAHLPVGDPSTGQVALGPIISDNQVASIQKIVDDAVAKGAKLLAGGTHQGRFYAATVLAGVKPGMLAFEEEIFGPVACVVSFSSDAEAVALANASDYGLAAGVISSDLGRAMAIGEQLNVGQLHINDQTVNGGPFAPFGGRGKSGNGSRIGGPADIEEFTQWQWISTKAQASAYPF</sequence>
<dbReference type="Proteomes" id="UP001314635">
    <property type="component" value="Unassembled WGS sequence"/>
</dbReference>
<dbReference type="PANTHER" id="PTHR42986:SF1">
    <property type="entry name" value="BENZALDEHYDE DEHYDROGENASE YFMT"/>
    <property type="match status" value="1"/>
</dbReference>
<dbReference type="InterPro" id="IPR016163">
    <property type="entry name" value="Ald_DH_C"/>
</dbReference>
<dbReference type="PROSITE" id="PS00070">
    <property type="entry name" value="ALDEHYDE_DEHYDR_CYS"/>
    <property type="match status" value="1"/>
</dbReference>
<dbReference type="InterPro" id="IPR016162">
    <property type="entry name" value="Ald_DH_N"/>
</dbReference>
<evidence type="ECO:0000256" key="4">
    <source>
        <dbReference type="PROSITE-ProRule" id="PRU10007"/>
    </source>
</evidence>
<dbReference type="Pfam" id="PF00171">
    <property type="entry name" value="Aldedh"/>
    <property type="match status" value="1"/>
</dbReference>
<evidence type="ECO:0000256" key="5">
    <source>
        <dbReference type="RuleBase" id="RU003345"/>
    </source>
</evidence>
<feature type="domain" description="Aldehyde dehydrogenase" evidence="6">
    <location>
        <begin position="37"/>
        <end position="490"/>
    </location>
</feature>
<keyword evidence="3" id="KW-0520">NAD</keyword>
<comment type="caution">
    <text evidence="7">The sequence shown here is derived from an EMBL/GenBank/DDBJ whole genome shotgun (WGS) entry which is preliminary data.</text>
</comment>
<dbReference type="SUPFAM" id="SSF53720">
    <property type="entry name" value="ALDH-like"/>
    <property type="match status" value="1"/>
</dbReference>
<evidence type="ECO:0000313" key="7">
    <source>
        <dbReference type="EMBL" id="MBR1139342.1"/>
    </source>
</evidence>
<evidence type="ECO:0000256" key="2">
    <source>
        <dbReference type="ARBA" id="ARBA00023002"/>
    </source>
</evidence>
<proteinExistence type="inferred from homology"/>
<dbReference type="EMBL" id="JAFCLK010000028">
    <property type="protein sequence ID" value="MBR1139342.1"/>
    <property type="molecule type" value="Genomic_DNA"/>
</dbReference>
<evidence type="ECO:0000259" key="6">
    <source>
        <dbReference type="Pfam" id="PF00171"/>
    </source>
</evidence>
<comment type="similarity">
    <text evidence="1 5">Belongs to the aldehyde dehydrogenase family.</text>
</comment>
<evidence type="ECO:0000256" key="1">
    <source>
        <dbReference type="ARBA" id="ARBA00009986"/>
    </source>
</evidence>
<organism evidence="7 8">
    <name type="scientific">Bradyrhizobium denitrificans</name>
    <dbReference type="NCBI Taxonomy" id="2734912"/>
    <lineage>
        <taxon>Bacteria</taxon>
        <taxon>Pseudomonadati</taxon>
        <taxon>Pseudomonadota</taxon>
        <taxon>Alphaproteobacteria</taxon>
        <taxon>Hyphomicrobiales</taxon>
        <taxon>Nitrobacteraceae</taxon>
        <taxon>Bradyrhizobium</taxon>
    </lineage>
</organism>
<protein>
    <submittedName>
        <fullName evidence="7">Benzaldehyde dehydrogenase</fullName>
    </submittedName>
</protein>
<accession>A0ABS5GDC7</accession>
<dbReference type="InterPro" id="IPR015590">
    <property type="entry name" value="Aldehyde_DH_dom"/>
</dbReference>
<dbReference type="Gene3D" id="3.40.605.10">
    <property type="entry name" value="Aldehyde Dehydrogenase, Chain A, domain 1"/>
    <property type="match status" value="1"/>
</dbReference>
<dbReference type="PANTHER" id="PTHR42986">
    <property type="entry name" value="BENZALDEHYDE DEHYDROGENASE YFMT"/>
    <property type="match status" value="1"/>
</dbReference>
<keyword evidence="2 5" id="KW-0560">Oxidoreductase</keyword>
<dbReference type="InterPro" id="IPR016160">
    <property type="entry name" value="Ald_DH_CS_CYS"/>
</dbReference>
<feature type="active site" evidence="4">
    <location>
        <position position="268"/>
    </location>
</feature>